<name>A0A8H6IK16_9AGAR</name>
<feature type="region of interest" description="Disordered" evidence="1">
    <location>
        <begin position="1"/>
        <end position="38"/>
    </location>
</feature>
<keyword evidence="3" id="KW-1185">Reference proteome</keyword>
<evidence type="ECO:0000256" key="1">
    <source>
        <dbReference type="SAM" id="MobiDB-lite"/>
    </source>
</evidence>
<reference evidence="2 3" key="1">
    <citation type="submission" date="2020-07" db="EMBL/GenBank/DDBJ databases">
        <title>Comparative genomics of pyrophilous fungi reveals a link between fire events and developmental genes.</title>
        <authorList>
            <consortium name="DOE Joint Genome Institute"/>
            <person name="Steindorff A.S."/>
            <person name="Carver A."/>
            <person name="Calhoun S."/>
            <person name="Stillman K."/>
            <person name="Liu H."/>
            <person name="Lipzen A."/>
            <person name="Pangilinan J."/>
            <person name="Labutti K."/>
            <person name="Bruns T.D."/>
            <person name="Grigoriev I.V."/>
        </authorList>
    </citation>
    <scope>NUCLEOTIDE SEQUENCE [LARGE SCALE GENOMIC DNA]</scope>
    <source>
        <strain evidence="2 3">CBS 144469</strain>
    </source>
</reference>
<organism evidence="2 3">
    <name type="scientific">Ephemerocybe angulata</name>
    <dbReference type="NCBI Taxonomy" id="980116"/>
    <lineage>
        <taxon>Eukaryota</taxon>
        <taxon>Fungi</taxon>
        <taxon>Dikarya</taxon>
        <taxon>Basidiomycota</taxon>
        <taxon>Agaricomycotina</taxon>
        <taxon>Agaricomycetes</taxon>
        <taxon>Agaricomycetidae</taxon>
        <taxon>Agaricales</taxon>
        <taxon>Agaricineae</taxon>
        <taxon>Psathyrellaceae</taxon>
        <taxon>Ephemerocybe</taxon>
    </lineage>
</organism>
<dbReference type="EMBL" id="JACGCI010000002">
    <property type="protein sequence ID" value="KAF6765832.1"/>
    <property type="molecule type" value="Genomic_DNA"/>
</dbReference>
<gene>
    <name evidence="2" type="ORF">DFP72DRAFT_207447</name>
</gene>
<accession>A0A8H6IK16</accession>
<dbReference type="AlphaFoldDB" id="A0A8H6IK16"/>
<protein>
    <submittedName>
        <fullName evidence="2">Uncharacterized protein</fullName>
    </submittedName>
</protein>
<evidence type="ECO:0000313" key="3">
    <source>
        <dbReference type="Proteomes" id="UP000521943"/>
    </source>
</evidence>
<sequence length="170" mass="19524">MRMMHQRPPSHFTPRARTRSKSTQDRSAGRTRTTMPKLSYGPCPCPPLLPLRPHLLLHLTLYSSHHRPSAWHRHPSPERAYPTAAHRYGRQNPVEKNRRPRYPTRYHYHERLLILPPSVSLPFPPPLPPSSPSSRPFASAAVDRLQAHLHLLHMTSLDGHPPTPLIPYVS</sequence>
<dbReference type="Proteomes" id="UP000521943">
    <property type="component" value="Unassembled WGS sequence"/>
</dbReference>
<comment type="caution">
    <text evidence="2">The sequence shown here is derived from an EMBL/GenBank/DDBJ whole genome shotgun (WGS) entry which is preliminary data.</text>
</comment>
<proteinExistence type="predicted"/>
<evidence type="ECO:0000313" key="2">
    <source>
        <dbReference type="EMBL" id="KAF6765832.1"/>
    </source>
</evidence>